<evidence type="ECO:0000313" key="2">
    <source>
        <dbReference type="EMBL" id="KPI85369.1"/>
    </source>
</evidence>
<dbReference type="EMBL" id="LJSK01000191">
    <property type="protein sequence ID" value="KPI85369.1"/>
    <property type="molecule type" value="Genomic_DNA"/>
</dbReference>
<organism evidence="2 3">
    <name type="scientific">Leptomonas seymouri</name>
    <dbReference type="NCBI Taxonomy" id="5684"/>
    <lineage>
        <taxon>Eukaryota</taxon>
        <taxon>Discoba</taxon>
        <taxon>Euglenozoa</taxon>
        <taxon>Kinetoplastea</taxon>
        <taxon>Metakinetoplastina</taxon>
        <taxon>Trypanosomatida</taxon>
        <taxon>Trypanosomatidae</taxon>
        <taxon>Leishmaniinae</taxon>
        <taxon>Leptomonas</taxon>
    </lineage>
</organism>
<dbReference type="AlphaFoldDB" id="A0A0N0P4J4"/>
<dbReference type="VEuPathDB" id="TriTrypDB:Lsey_0191_0010"/>
<dbReference type="PROSITE" id="PS00197">
    <property type="entry name" value="2FE2S_FER_1"/>
    <property type="match status" value="1"/>
</dbReference>
<proteinExistence type="predicted"/>
<feature type="region of interest" description="Disordered" evidence="1">
    <location>
        <begin position="1"/>
        <end position="88"/>
    </location>
</feature>
<dbReference type="GO" id="GO:0051537">
    <property type="term" value="F:2 iron, 2 sulfur cluster binding"/>
    <property type="evidence" value="ECO:0007669"/>
    <property type="project" value="InterPro"/>
</dbReference>
<name>A0A0N0P4J4_LEPSE</name>
<dbReference type="InterPro" id="IPR006058">
    <property type="entry name" value="2Fe2S_fd_BS"/>
</dbReference>
<evidence type="ECO:0000313" key="3">
    <source>
        <dbReference type="Proteomes" id="UP000038009"/>
    </source>
</evidence>
<accession>A0A0N0P4J4</accession>
<protein>
    <submittedName>
        <fullName evidence="2">Uncharacterized protein</fullName>
    </submittedName>
</protein>
<gene>
    <name evidence="2" type="ORF">ABL78_5550</name>
</gene>
<dbReference type="Proteomes" id="UP000038009">
    <property type="component" value="Unassembled WGS sequence"/>
</dbReference>
<evidence type="ECO:0000256" key="1">
    <source>
        <dbReference type="SAM" id="MobiDB-lite"/>
    </source>
</evidence>
<keyword evidence="3" id="KW-1185">Reference proteome</keyword>
<dbReference type="OMA" id="KANNEDH"/>
<sequence length="190" mass="19351">MGRRRKPNAKNAEGNTPPTPPVEGDTEAVEAAFISTKSTEPLKPEDVPATVTSDEPVSPTGAAAHPVPPVGNAKAPAVPGKVERTPAPTTAAAEAASLDGVEALNAYALKSASCPVNATDSASFPAEKANNEDHLPAQKPSEIQAILPRTQTKKVAFNTPVVSSVASVSDVEAPRESSCVEASCGSCTVM</sequence>
<comment type="caution">
    <text evidence="2">The sequence shown here is derived from an EMBL/GenBank/DDBJ whole genome shotgun (WGS) entry which is preliminary data.</text>
</comment>
<reference evidence="2 3" key="1">
    <citation type="journal article" date="2015" name="PLoS Pathog.">
        <title>Leptomonas seymouri: Adaptations to the Dixenous Life Cycle Analyzed by Genome Sequencing, Transcriptome Profiling and Co-infection with Leishmania donovani.</title>
        <authorList>
            <person name="Kraeva N."/>
            <person name="Butenko A."/>
            <person name="Hlavacova J."/>
            <person name="Kostygov A."/>
            <person name="Myskova J."/>
            <person name="Grybchuk D."/>
            <person name="Lestinova T."/>
            <person name="Votypka J."/>
            <person name="Volf P."/>
            <person name="Opperdoes F."/>
            <person name="Flegontov P."/>
            <person name="Lukes J."/>
            <person name="Yurchenko V."/>
        </authorList>
    </citation>
    <scope>NUCLEOTIDE SEQUENCE [LARGE SCALE GENOMIC DNA]</scope>
    <source>
        <strain evidence="2 3">ATCC 30220</strain>
    </source>
</reference>